<accession>A0A0C3DYY1</accession>
<feature type="compositionally biased region" description="Basic residues" evidence="1">
    <location>
        <begin position="1"/>
        <end position="10"/>
    </location>
</feature>
<evidence type="ECO:0000256" key="1">
    <source>
        <dbReference type="SAM" id="MobiDB-lite"/>
    </source>
</evidence>
<organism evidence="2 3">
    <name type="scientific">Scleroderma citrinum Foug A</name>
    <dbReference type="NCBI Taxonomy" id="1036808"/>
    <lineage>
        <taxon>Eukaryota</taxon>
        <taxon>Fungi</taxon>
        <taxon>Dikarya</taxon>
        <taxon>Basidiomycota</taxon>
        <taxon>Agaricomycotina</taxon>
        <taxon>Agaricomycetes</taxon>
        <taxon>Agaricomycetidae</taxon>
        <taxon>Boletales</taxon>
        <taxon>Sclerodermatineae</taxon>
        <taxon>Sclerodermataceae</taxon>
        <taxon>Scleroderma</taxon>
    </lineage>
</organism>
<feature type="compositionally biased region" description="Low complexity" evidence="1">
    <location>
        <begin position="552"/>
        <end position="564"/>
    </location>
</feature>
<name>A0A0C3DYY1_9AGAM</name>
<dbReference type="EMBL" id="KN822056">
    <property type="protein sequence ID" value="KIM61071.1"/>
    <property type="molecule type" value="Genomic_DNA"/>
</dbReference>
<gene>
    <name evidence="2" type="ORF">SCLCIDRAFT_26210</name>
</gene>
<dbReference type="OrthoDB" id="2664488at2759"/>
<reference evidence="3" key="2">
    <citation type="submission" date="2015-01" db="EMBL/GenBank/DDBJ databases">
        <title>Evolutionary Origins and Diversification of the Mycorrhizal Mutualists.</title>
        <authorList>
            <consortium name="DOE Joint Genome Institute"/>
            <consortium name="Mycorrhizal Genomics Consortium"/>
            <person name="Kohler A."/>
            <person name="Kuo A."/>
            <person name="Nagy L.G."/>
            <person name="Floudas D."/>
            <person name="Copeland A."/>
            <person name="Barry K.W."/>
            <person name="Cichocki N."/>
            <person name="Veneault-Fourrey C."/>
            <person name="LaButti K."/>
            <person name="Lindquist E.A."/>
            <person name="Lipzen A."/>
            <person name="Lundell T."/>
            <person name="Morin E."/>
            <person name="Murat C."/>
            <person name="Riley R."/>
            <person name="Ohm R."/>
            <person name="Sun H."/>
            <person name="Tunlid A."/>
            <person name="Henrissat B."/>
            <person name="Grigoriev I.V."/>
            <person name="Hibbett D.S."/>
            <person name="Martin F."/>
        </authorList>
    </citation>
    <scope>NUCLEOTIDE SEQUENCE [LARGE SCALE GENOMIC DNA]</scope>
    <source>
        <strain evidence="3">Foug A</strain>
    </source>
</reference>
<dbReference type="HOGENOM" id="CLU_023634_1_0_1"/>
<feature type="compositionally biased region" description="Basic and acidic residues" evidence="1">
    <location>
        <begin position="271"/>
        <end position="282"/>
    </location>
</feature>
<dbReference type="InParanoid" id="A0A0C3DYY1"/>
<dbReference type="Proteomes" id="UP000053989">
    <property type="component" value="Unassembled WGS sequence"/>
</dbReference>
<reference evidence="2 3" key="1">
    <citation type="submission" date="2014-04" db="EMBL/GenBank/DDBJ databases">
        <authorList>
            <consortium name="DOE Joint Genome Institute"/>
            <person name="Kuo A."/>
            <person name="Kohler A."/>
            <person name="Nagy L.G."/>
            <person name="Floudas D."/>
            <person name="Copeland A."/>
            <person name="Barry K.W."/>
            <person name="Cichocki N."/>
            <person name="Veneault-Fourrey C."/>
            <person name="LaButti K."/>
            <person name="Lindquist E.A."/>
            <person name="Lipzen A."/>
            <person name="Lundell T."/>
            <person name="Morin E."/>
            <person name="Murat C."/>
            <person name="Sun H."/>
            <person name="Tunlid A."/>
            <person name="Henrissat B."/>
            <person name="Grigoriev I.V."/>
            <person name="Hibbett D.S."/>
            <person name="Martin F."/>
            <person name="Nordberg H.P."/>
            <person name="Cantor M.N."/>
            <person name="Hua S.X."/>
        </authorList>
    </citation>
    <scope>NUCLEOTIDE SEQUENCE [LARGE SCALE GENOMIC DNA]</scope>
    <source>
        <strain evidence="2 3">Foug A</strain>
    </source>
</reference>
<proteinExistence type="predicted"/>
<feature type="region of interest" description="Disordered" evidence="1">
    <location>
        <begin position="68"/>
        <end position="98"/>
    </location>
</feature>
<feature type="compositionally biased region" description="Basic and acidic residues" evidence="1">
    <location>
        <begin position="17"/>
        <end position="35"/>
    </location>
</feature>
<evidence type="ECO:0000313" key="2">
    <source>
        <dbReference type="EMBL" id="KIM61071.1"/>
    </source>
</evidence>
<protein>
    <submittedName>
        <fullName evidence="2">Uncharacterized protein</fullName>
    </submittedName>
</protein>
<evidence type="ECO:0000313" key="3">
    <source>
        <dbReference type="Proteomes" id="UP000053989"/>
    </source>
</evidence>
<feature type="region of interest" description="Disordered" evidence="1">
    <location>
        <begin position="1"/>
        <end position="46"/>
    </location>
</feature>
<feature type="region of interest" description="Disordered" evidence="1">
    <location>
        <begin position="248"/>
        <end position="304"/>
    </location>
</feature>
<sequence length="636" mass="69791">MSQRPRRSKANLHPGHILRDFETHRRTSEQKKADDEACQQAKDNQAAELQKAYDRIGAMENAMAERQARESTEVPIKPLKPCPRPVKKSLGTVSGQAQDDVNTEVAAIQDVPESGTKMKGAKVNPKLRDAIEQARNQVANDAAALATRGEKKTISIKDGKSTIEGRIKNWNNVVVSATVPQARPLSFPRHWTPLPSHVFPIEPPTPSDEANYEEHFRMLPSPKAMDDTVVIVENEDSDMEFFGIPQEGMYGSLKKNSSTSGGSALKRKRDNQKEDQSCSDVDKYEEEAEEGGPNKGHRVTGKTTVTAIDIDEDPLPMKKVKPEKVVHHRSQVSISSVVPSVASVAVSTGNNLEAKSSCGSSRFTNNDLPAMFLKDRKWLKNVLPTLLLWLGNQPNIWSVPEGDLMHALREIIKVIFPKFAGLQDIRPNMPIFSLRHSVGSTAIAMLDCFFADDPSAIIKETCNVLLTNRTFAYEGMKSKEQENAFQSTFILQLLANAHLRVCFGSVNVPALQLSVETNRARGAIALCVAVLERAFKLVKAGVTSNVTDKGKGSSSQKSSSKPSGTENVFSKQHWGGATCGYFESVANRDDLTLLSIVKSASALLQEDKDGDSSLDDAPEHQGSTTEEIDTCRLMCK</sequence>
<keyword evidence="3" id="KW-1185">Reference proteome</keyword>
<dbReference type="AlphaFoldDB" id="A0A0C3DYY1"/>
<feature type="region of interest" description="Disordered" evidence="1">
    <location>
        <begin position="607"/>
        <end position="628"/>
    </location>
</feature>
<feature type="region of interest" description="Disordered" evidence="1">
    <location>
        <begin position="546"/>
        <end position="569"/>
    </location>
</feature>